<comment type="caution">
    <text evidence="2">The sequence shown here is derived from an EMBL/GenBank/DDBJ whole genome shotgun (WGS) entry which is preliminary data.</text>
</comment>
<sequence length="221" mass="24682">MITTEPQLRPHDVRQLSLPDLDTFSVVDRLAAILGDADESTRAILSDLGHLSVHDERDGAAAATALGSLLDLLHDLEVTARRARRAIDQAERRRQAFHAGIERRDTEAEQAAAEAEQRRREEAAQRQQLDDRIARVKLCAQQHGLILEKVPSYDAIGPQLWRLTTDNKGNRFLPGPFDDAAWQQVETILRGAQPTHVVPGGSGTIGRIEKWLEYHCPPFKP</sequence>
<accession>A0A438BF13</accession>
<proteinExistence type="predicted"/>
<dbReference type="EMBL" id="RKLP01000004">
    <property type="protein sequence ID" value="RVW09598.1"/>
    <property type="molecule type" value="Genomic_DNA"/>
</dbReference>
<gene>
    <name evidence="2" type="ORF">EGT67_08950</name>
</gene>
<feature type="coiled-coil region" evidence="1">
    <location>
        <begin position="73"/>
        <end position="132"/>
    </location>
</feature>
<evidence type="ECO:0000313" key="3">
    <source>
        <dbReference type="Proteomes" id="UP000286208"/>
    </source>
</evidence>
<reference evidence="2 3" key="1">
    <citation type="submission" date="2018-11" db="EMBL/GenBank/DDBJ databases">
        <title>Rhodococcus spongicola sp. nov. and Rhodococcus xishaensis sp. nov. from marine sponges.</title>
        <authorList>
            <person name="Li L."/>
            <person name="Lin H.W."/>
        </authorList>
    </citation>
    <scope>NUCLEOTIDE SEQUENCE [LARGE SCALE GENOMIC DNA]</scope>
    <source>
        <strain evidence="2 3">CCTCC AB2014297</strain>
    </source>
</reference>
<name>A0A438BF13_9NOCA</name>
<organism evidence="2 3">
    <name type="scientific">Prescottella agglutinans</name>
    <dbReference type="NCBI Taxonomy" id="1644129"/>
    <lineage>
        <taxon>Bacteria</taxon>
        <taxon>Bacillati</taxon>
        <taxon>Actinomycetota</taxon>
        <taxon>Actinomycetes</taxon>
        <taxon>Mycobacteriales</taxon>
        <taxon>Nocardiaceae</taxon>
        <taxon>Prescottella</taxon>
    </lineage>
</organism>
<keyword evidence="3" id="KW-1185">Reference proteome</keyword>
<evidence type="ECO:0000313" key="2">
    <source>
        <dbReference type="EMBL" id="RVW09598.1"/>
    </source>
</evidence>
<dbReference type="RefSeq" id="WP_127915735.1">
    <property type="nucleotide sequence ID" value="NZ_RKLP01000004.1"/>
</dbReference>
<evidence type="ECO:0000256" key="1">
    <source>
        <dbReference type="SAM" id="Coils"/>
    </source>
</evidence>
<protein>
    <submittedName>
        <fullName evidence="2">Uncharacterized protein</fullName>
    </submittedName>
</protein>
<dbReference type="Proteomes" id="UP000286208">
    <property type="component" value="Unassembled WGS sequence"/>
</dbReference>
<keyword evidence="1" id="KW-0175">Coiled coil</keyword>
<dbReference type="AlphaFoldDB" id="A0A438BF13"/>